<evidence type="ECO:0000313" key="3">
    <source>
        <dbReference type="Proteomes" id="UP001595797"/>
    </source>
</evidence>
<feature type="transmembrane region" description="Helical" evidence="1">
    <location>
        <begin position="37"/>
        <end position="56"/>
    </location>
</feature>
<feature type="transmembrane region" description="Helical" evidence="1">
    <location>
        <begin position="256"/>
        <end position="276"/>
    </location>
</feature>
<gene>
    <name evidence="2" type="ORF">ACFPCS_04640</name>
</gene>
<feature type="transmembrane region" description="Helical" evidence="1">
    <location>
        <begin position="203"/>
        <end position="220"/>
    </location>
</feature>
<evidence type="ECO:0000313" key="2">
    <source>
        <dbReference type="EMBL" id="MFC4902850.1"/>
    </source>
</evidence>
<proteinExistence type="predicted"/>
<reference evidence="3" key="1">
    <citation type="journal article" date="2019" name="Int. J. Syst. Evol. Microbiol.">
        <title>The Global Catalogue of Microorganisms (GCM) 10K type strain sequencing project: providing services to taxonomists for standard genome sequencing and annotation.</title>
        <authorList>
            <consortium name="The Broad Institute Genomics Platform"/>
            <consortium name="The Broad Institute Genome Sequencing Center for Infectious Disease"/>
            <person name="Wu L."/>
            <person name="Ma J."/>
        </authorList>
    </citation>
    <scope>NUCLEOTIDE SEQUENCE [LARGE SCALE GENOMIC DNA]</scope>
    <source>
        <strain evidence="3">CGMCC 4.6946</strain>
    </source>
</reference>
<protein>
    <recommendedName>
        <fullName evidence="4">Heparan-alpha-glucosaminide N-acetyltransferase catalytic domain-containing protein</fullName>
    </recommendedName>
</protein>
<accession>A0ABV9THI9</accession>
<feature type="transmembrane region" description="Helical" evidence="1">
    <location>
        <begin position="282"/>
        <end position="299"/>
    </location>
</feature>
<evidence type="ECO:0008006" key="4">
    <source>
        <dbReference type="Google" id="ProtNLM"/>
    </source>
</evidence>
<keyword evidence="1" id="KW-0812">Transmembrane</keyword>
<feature type="transmembrane region" description="Helical" evidence="1">
    <location>
        <begin position="125"/>
        <end position="147"/>
    </location>
</feature>
<sequence>MAGLDATRGLVLIGLICVDVLPQAVRGAHGASWVSLVLPGSAAALVALLAGVGLALGCGGRFPHEGRWLAADRLGTAVRAVLVGGVGLGAGALLPEDVPAGEVLVCYGLLCLLAIPFLHLSARALFLGAAVCWVVGPLLVAALRALLPAATSSTAVAGVLEEPAGAVAPLLLTGTSPALPYLACLLAGLGVGRVRLRDRGIQLRLLAVGAVLVVTAPHVGRPLGTVAAGLGAGLLVLGGCLLLSRGSGAWALPLSAMGAMGLTLYTTHLVVLSVGLRTDPSFPWYLLHLVVAALLALHWRRALGRGPLERAVEASVHATRRAVLRRSHQT</sequence>
<name>A0ABV9THI9_9MICC</name>
<feature type="transmembrane region" description="Helical" evidence="1">
    <location>
        <begin position="77"/>
        <end position="94"/>
    </location>
</feature>
<keyword evidence="1" id="KW-0472">Membrane</keyword>
<evidence type="ECO:0000256" key="1">
    <source>
        <dbReference type="SAM" id="Phobius"/>
    </source>
</evidence>
<comment type="caution">
    <text evidence="2">The sequence shown here is derived from an EMBL/GenBank/DDBJ whole genome shotgun (WGS) entry which is preliminary data.</text>
</comment>
<dbReference type="Proteomes" id="UP001595797">
    <property type="component" value="Unassembled WGS sequence"/>
</dbReference>
<keyword evidence="1" id="KW-1133">Transmembrane helix</keyword>
<keyword evidence="3" id="KW-1185">Reference proteome</keyword>
<feature type="transmembrane region" description="Helical" evidence="1">
    <location>
        <begin position="167"/>
        <end position="191"/>
    </location>
</feature>
<feature type="transmembrane region" description="Helical" evidence="1">
    <location>
        <begin position="226"/>
        <end position="244"/>
    </location>
</feature>
<dbReference type="EMBL" id="JBHSIW010000007">
    <property type="protein sequence ID" value="MFC4902850.1"/>
    <property type="molecule type" value="Genomic_DNA"/>
</dbReference>
<feature type="transmembrane region" description="Helical" evidence="1">
    <location>
        <begin position="100"/>
        <end position="118"/>
    </location>
</feature>
<organism evidence="2 3">
    <name type="scientific">Kocuria oceani</name>
    <dbReference type="NCBI Taxonomy" id="988827"/>
    <lineage>
        <taxon>Bacteria</taxon>
        <taxon>Bacillati</taxon>
        <taxon>Actinomycetota</taxon>
        <taxon>Actinomycetes</taxon>
        <taxon>Micrococcales</taxon>
        <taxon>Micrococcaceae</taxon>
        <taxon>Kocuria</taxon>
    </lineage>
</organism>
<dbReference type="RefSeq" id="WP_380112754.1">
    <property type="nucleotide sequence ID" value="NZ_JBHSIW010000007.1"/>
</dbReference>